<evidence type="ECO:0000313" key="1">
    <source>
        <dbReference type="EMBL" id="KFE35662.1"/>
    </source>
</evidence>
<reference evidence="1 2" key="2">
    <citation type="journal article" date="2015" name="Antonie Van Leeuwenhoek">
        <title>Thioclava indica sp. nov., isolated from surface seawater of the Indian Ocean.</title>
        <authorList>
            <person name="Liu Y."/>
            <person name="Lai Q."/>
            <person name="Du J."/>
            <person name="Xu H."/>
            <person name="Jiang L."/>
            <person name="Shao Z."/>
        </authorList>
    </citation>
    <scope>NUCLEOTIDE SEQUENCE [LARGE SCALE GENOMIC DNA]</scope>
    <source>
        <strain evidence="1 2">13D2W-2</strain>
    </source>
</reference>
<comment type="caution">
    <text evidence="1">The sequence shown here is derived from an EMBL/GenBank/DDBJ whole genome shotgun (WGS) entry which is preliminary data.</text>
</comment>
<sequence>MTVYSKFPKPYAAAERIDASSELASHQWIVRILAEIVEYSEAHRLDAVADPLIAAIEEIAPALASGKVADEPAVSDGGSRGAREPAEVIRFPKKNLRG</sequence>
<keyword evidence="2" id="KW-1185">Reference proteome</keyword>
<dbReference type="RefSeq" id="WP_038144846.1">
    <property type="nucleotide sequence ID" value="NZ_AQRC01000004.1"/>
</dbReference>
<dbReference type="EMBL" id="AQRC01000004">
    <property type="protein sequence ID" value="KFE35662.1"/>
    <property type="molecule type" value="Genomic_DNA"/>
</dbReference>
<dbReference type="AlphaFoldDB" id="A0A085TY65"/>
<accession>A0A085TY65</accession>
<name>A0A085TY65_9RHOB</name>
<evidence type="ECO:0000313" key="2">
    <source>
        <dbReference type="Proteomes" id="UP000028607"/>
    </source>
</evidence>
<protein>
    <submittedName>
        <fullName evidence="1">Uncharacterized protein</fullName>
    </submittedName>
</protein>
<proteinExistence type="predicted"/>
<reference evidence="2" key="1">
    <citation type="submission" date="2013-04" db="EMBL/GenBank/DDBJ databases">
        <title>Thioclava sp. 13D2W-2 Genome Sequencing.</title>
        <authorList>
            <person name="Lai Q."/>
            <person name="Li G."/>
            <person name="Shao Z."/>
        </authorList>
    </citation>
    <scope>NUCLEOTIDE SEQUENCE [LARGE SCALE GENOMIC DNA]</scope>
    <source>
        <strain evidence="2">13D2W-2</strain>
    </source>
</reference>
<organism evidence="1 2">
    <name type="scientific">Thioclava atlantica</name>
    <dbReference type="NCBI Taxonomy" id="1317124"/>
    <lineage>
        <taxon>Bacteria</taxon>
        <taxon>Pseudomonadati</taxon>
        <taxon>Pseudomonadota</taxon>
        <taxon>Alphaproteobacteria</taxon>
        <taxon>Rhodobacterales</taxon>
        <taxon>Paracoccaceae</taxon>
        <taxon>Thioclava</taxon>
    </lineage>
</organism>
<gene>
    <name evidence="1" type="ORF">DW2_06858</name>
</gene>
<dbReference type="Proteomes" id="UP000028607">
    <property type="component" value="Unassembled WGS sequence"/>
</dbReference>